<name>A0A426TFK2_STRSU</name>
<dbReference type="Pfam" id="PF19807">
    <property type="entry name" value="DUF6290"/>
    <property type="match status" value="1"/>
</dbReference>
<protein>
    <submittedName>
        <fullName evidence="1">Translation repressor RelB</fullName>
    </submittedName>
</protein>
<reference evidence="1 2" key="2">
    <citation type="submission" date="2018-12" db="EMBL/GenBank/DDBJ databases">
        <title>Whole-genome sequences of fifteen clinical Streptococcus suis strains isolated from pigs between 2006 and 2018.</title>
        <authorList>
            <person name="Stevens M.J.A."/>
            <person name="Cernela N."/>
            <person name="Spoerry Serrano N."/>
            <person name="Schmitt S."/>
            <person name="Schrenzel J."/>
            <person name="Stephan R."/>
        </authorList>
    </citation>
    <scope>NUCLEOTIDE SEQUENCE [LARGE SCALE GENOMIC DNA]</scope>
    <source>
        <strain evidence="1 2">PP422</strain>
    </source>
</reference>
<proteinExistence type="predicted"/>
<dbReference type="InterPro" id="IPR046257">
    <property type="entry name" value="DUF6290"/>
</dbReference>
<dbReference type="Proteomes" id="UP000274117">
    <property type="component" value="Unassembled WGS sequence"/>
</dbReference>
<organism evidence="1 2">
    <name type="scientific">Streptococcus suis</name>
    <dbReference type="NCBI Taxonomy" id="1307"/>
    <lineage>
        <taxon>Bacteria</taxon>
        <taxon>Bacillati</taxon>
        <taxon>Bacillota</taxon>
        <taxon>Bacilli</taxon>
        <taxon>Lactobacillales</taxon>
        <taxon>Streptococcaceae</taxon>
        <taxon>Streptococcus</taxon>
    </lineage>
</organism>
<evidence type="ECO:0000313" key="2">
    <source>
        <dbReference type="Proteomes" id="UP000274117"/>
    </source>
</evidence>
<reference evidence="1 2" key="1">
    <citation type="submission" date="2018-11" db="EMBL/GenBank/DDBJ databases">
        <authorList>
            <person name="Stevens M.J."/>
            <person name="Cernela N."/>
            <person name="Spoerry Serrano N."/>
            <person name="Schmitt S."/>
            <person name="Schrenzel J."/>
            <person name="Stephan R."/>
        </authorList>
    </citation>
    <scope>NUCLEOTIDE SEQUENCE [LARGE SCALE GENOMIC DNA]</scope>
    <source>
        <strain evidence="1 2">PP422</strain>
    </source>
</reference>
<comment type="caution">
    <text evidence="1">The sequence shown here is derived from an EMBL/GenBank/DDBJ whole genome shotgun (WGS) entry which is preliminary data.</text>
</comment>
<gene>
    <name evidence="1" type="ORF">EI998_04365</name>
</gene>
<sequence length="73" mass="8684">MSTVTVRLNQEEETFFKSYVQLTGQSLLSLFKKALERTIEDEFDLKIYHQAYKEYQEDPETISHADFKKELGF</sequence>
<dbReference type="NCBIfam" id="NF046040">
    <property type="entry name" value="RelB_antitoxin"/>
    <property type="match status" value="1"/>
</dbReference>
<evidence type="ECO:0000313" key="1">
    <source>
        <dbReference type="EMBL" id="RRR53503.1"/>
    </source>
</evidence>
<dbReference type="EMBL" id="RSDO01000006">
    <property type="protein sequence ID" value="RRR53503.1"/>
    <property type="molecule type" value="Genomic_DNA"/>
</dbReference>
<dbReference type="AlphaFoldDB" id="A0A426TFK2"/>
<accession>A0A426TFK2</accession>